<organism evidence="2 3">
    <name type="scientific">Leptomonas seymouri</name>
    <dbReference type="NCBI Taxonomy" id="5684"/>
    <lineage>
        <taxon>Eukaryota</taxon>
        <taxon>Discoba</taxon>
        <taxon>Euglenozoa</taxon>
        <taxon>Kinetoplastea</taxon>
        <taxon>Metakinetoplastina</taxon>
        <taxon>Trypanosomatida</taxon>
        <taxon>Trypanosomatidae</taxon>
        <taxon>Leishmaniinae</taxon>
        <taxon>Leptomonas</taxon>
    </lineage>
</organism>
<feature type="compositionally biased region" description="Polar residues" evidence="1">
    <location>
        <begin position="11"/>
        <end position="21"/>
    </location>
</feature>
<protein>
    <submittedName>
        <fullName evidence="2">Uncharacterized protein</fullName>
    </submittedName>
</protein>
<evidence type="ECO:0000256" key="1">
    <source>
        <dbReference type="SAM" id="MobiDB-lite"/>
    </source>
</evidence>
<reference evidence="2 3" key="1">
    <citation type="journal article" date="2015" name="PLoS Pathog.">
        <title>Leptomonas seymouri: Adaptations to the Dixenous Life Cycle Analyzed by Genome Sequencing, Transcriptome Profiling and Co-infection with Leishmania donovani.</title>
        <authorList>
            <person name="Kraeva N."/>
            <person name="Butenko A."/>
            <person name="Hlavacova J."/>
            <person name="Kostygov A."/>
            <person name="Myskova J."/>
            <person name="Grybchuk D."/>
            <person name="Lestinova T."/>
            <person name="Votypka J."/>
            <person name="Volf P."/>
            <person name="Opperdoes F."/>
            <person name="Flegontov P."/>
            <person name="Lukes J."/>
            <person name="Yurchenko V."/>
        </authorList>
    </citation>
    <scope>NUCLEOTIDE SEQUENCE [LARGE SCALE GENOMIC DNA]</scope>
    <source>
        <strain evidence="2 3">ATCC 30220</strain>
    </source>
</reference>
<dbReference type="Proteomes" id="UP000038009">
    <property type="component" value="Unassembled WGS sequence"/>
</dbReference>
<evidence type="ECO:0000313" key="2">
    <source>
        <dbReference type="EMBL" id="KPI85263.1"/>
    </source>
</evidence>
<dbReference type="OMA" id="LYCSTPI"/>
<sequence>MALDFDVDSGPSFQDHVQSGRDSVLKGRTVSQCWHDLEDQHPFFKDIAKEGRLRGESLGVALAAIEGISCAIKRTNLASAFEDATVEERATAPTSSSAPPPAAAAADSELHYAEVLARVVDAYLRLCGSTPVPTRAQWLHYLQAALAGVAPIDAEDGNRPASGFSPTSTHAPSLTLSSSMSTIGRYLGKLQTTLQTVAQELANSNNSTRCAECEDGSFAEKELKELMRCCIASGRQAARHTALSKTEGGAVRKMVKTLQDYEGSSTLEW</sequence>
<dbReference type="OrthoDB" id="273259at2759"/>
<comment type="caution">
    <text evidence="2">The sequence shown here is derived from an EMBL/GenBank/DDBJ whole genome shotgun (WGS) entry which is preliminary data.</text>
</comment>
<evidence type="ECO:0000313" key="3">
    <source>
        <dbReference type="Proteomes" id="UP000038009"/>
    </source>
</evidence>
<feature type="region of interest" description="Disordered" evidence="1">
    <location>
        <begin position="1"/>
        <end position="21"/>
    </location>
</feature>
<accession>A0A0N1I1X1</accession>
<name>A0A0N1I1X1_LEPSE</name>
<dbReference type="EMBL" id="LJSK01000199">
    <property type="protein sequence ID" value="KPI85263.1"/>
    <property type="molecule type" value="Genomic_DNA"/>
</dbReference>
<gene>
    <name evidence="2" type="ORF">ABL78_5680</name>
</gene>
<dbReference type="VEuPathDB" id="TriTrypDB:Lsey_0199_0100"/>
<proteinExistence type="predicted"/>
<keyword evidence="3" id="KW-1185">Reference proteome</keyword>
<dbReference type="AlphaFoldDB" id="A0A0N1I1X1"/>